<keyword evidence="3" id="KW-1185">Reference proteome</keyword>
<evidence type="ECO:0000313" key="2">
    <source>
        <dbReference type="EMBL" id="CAI2364227.1"/>
    </source>
</evidence>
<feature type="transmembrane region" description="Helical" evidence="1">
    <location>
        <begin position="36"/>
        <end position="60"/>
    </location>
</feature>
<keyword evidence="1" id="KW-0812">Transmembrane</keyword>
<keyword evidence="1" id="KW-0472">Membrane</keyword>
<name>A0AAD1U8G3_EUPCR</name>
<reference evidence="2" key="1">
    <citation type="submission" date="2023-07" db="EMBL/GenBank/DDBJ databases">
        <authorList>
            <consortium name="AG Swart"/>
            <person name="Singh M."/>
            <person name="Singh A."/>
            <person name="Seah K."/>
            <person name="Emmerich C."/>
        </authorList>
    </citation>
    <scope>NUCLEOTIDE SEQUENCE</scope>
    <source>
        <strain evidence="2">DP1</strain>
    </source>
</reference>
<evidence type="ECO:0000256" key="1">
    <source>
        <dbReference type="SAM" id="Phobius"/>
    </source>
</evidence>
<keyword evidence="1" id="KW-1133">Transmembrane helix</keyword>
<gene>
    <name evidence="2" type="ORF">ECRASSUSDP1_LOCUS5570</name>
</gene>
<evidence type="ECO:0000313" key="3">
    <source>
        <dbReference type="Proteomes" id="UP001295684"/>
    </source>
</evidence>
<dbReference type="EMBL" id="CAMPGE010005375">
    <property type="protein sequence ID" value="CAI2364227.1"/>
    <property type="molecule type" value="Genomic_DNA"/>
</dbReference>
<protein>
    <submittedName>
        <fullName evidence="2">Uncharacterized protein</fullName>
    </submittedName>
</protein>
<proteinExistence type="predicted"/>
<sequence>MITLGLSEIISKWKGENYFNWKTSCFRNPTTGGFCWLNLLGTALYSLIMISISCCVYFTFRCALYADINQGILTSIFGLSSLISAVLAYFMFGDRLKKYHVSICDNL</sequence>
<feature type="transmembrane region" description="Helical" evidence="1">
    <location>
        <begin position="72"/>
        <end position="92"/>
    </location>
</feature>
<dbReference type="AlphaFoldDB" id="A0AAD1U8G3"/>
<comment type="caution">
    <text evidence="2">The sequence shown here is derived from an EMBL/GenBank/DDBJ whole genome shotgun (WGS) entry which is preliminary data.</text>
</comment>
<accession>A0AAD1U8G3</accession>
<dbReference type="Proteomes" id="UP001295684">
    <property type="component" value="Unassembled WGS sequence"/>
</dbReference>
<organism evidence="2 3">
    <name type="scientific">Euplotes crassus</name>
    <dbReference type="NCBI Taxonomy" id="5936"/>
    <lineage>
        <taxon>Eukaryota</taxon>
        <taxon>Sar</taxon>
        <taxon>Alveolata</taxon>
        <taxon>Ciliophora</taxon>
        <taxon>Intramacronucleata</taxon>
        <taxon>Spirotrichea</taxon>
        <taxon>Hypotrichia</taxon>
        <taxon>Euplotida</taxon>
        <taxon>Euplotidae</taxon>
        <taxon>Moneuplotes</taxon>
    </lineage>
</organism>